<organism evidence="1 2">
    <name type="scientific">Dongia soli</name>
    <dbReference type="NCBI Taxonomy" id="600628"/>
    <lineage>
        <taxon>Bacteria</taxon>
        <taxon>Pseudomonadati</taxon>
        <taxon>Pseudomonadota</taxon>
        <taxon>Alphaproteobacteria</taxon>
        <taxon>Rhodospirillales</taxon>
        <taxon>Dongiaceae</taxon>
        <taxon>Dongia</taxon>
    </lineage>
</organism>
<gene>
    <name evidence="1" type="ORF">SMD27_17280</name>
</gene>
<evidence type="ECO:0000313" key="1">
    <source>
        <dbReference type="EMBL" id="MDY0884599.1"/>
    </source>
</evidence>
<accession>A0ABU5EEZ6</accession>
<dbReference type="EMBL" id="JAXCLW010000005">
    <property type="protein sequence ID" value="MDY0884599.1"/>
    <property type="molecule type" value="Genomic_DNA"/>
</dbReference>
<dbReference type="RefSeq" id="WP_320509672.1">
    <property type="nucleotide sequence ID" value="NZ_JAXCLW010000005.1"/>
</dbReference>
<sequence>MLSILLITLVMGVLVNIALAALFSQIFPVAFFVVGRCPAFRRTRFATMARWLSRRWLAGNIMLCHDLTPPDLETRSMLGSILALLAASATLFAGDWVNNSGLFRRFYLALTHEPAFRSRFSPLPVQEGVTELRFAGAVLWTQATGDGFGERSSVDERGRIKRFLAAQFTEHRRPGVLCVFLGGPGRGGMAQL</sequence>
<name>A0ABU5EEZ6_9PROT</name>
<keyword evidence="2" id="KW-1185">Reference proteome</keyword>
<reference evidence="1 2" key="1">
    <citation type="journal article" date="2016" name="Antonie Van Leeuwenhoek">
        <title>Dongia soli sp. nov., isolated from soil from Dokdo, Korea.</title>
        <authorList>
            <person name="Kim D.U."/>
            <person name="Lee H."/>
            <person name="Kim H."/>
            <person name="Kim S.G."/>
            <person name="Ka J.O."/>
        </authorList>
    </citation>
    <scope>NUCLEOTIDE SEQUENCE [LARGE SCALE GENOMIC DNA]</scope>
    <source>
        <strain evidence="1 2">D78</strain>
    </source>
</reference>
<comment type="caution">
    <text evidence="1">The sequence shown here is derived from an EMBL/GenBank/DDBJ whole genome shotgun (WGS) entry which is preliminary data.</text>
</comment>
<evidence type="ECO:0000313" key="2">
    <source>
        <dbReference type="Proteomes" id="UP001279642"/>
    </source>
</evidence>
<protein>
    <submittedName>
        <fullName evidence="1">Uncharacterized protein</fullName>
    </submittedName>
</protein>
<proteinExistence type="predicted"/>
<dbReference type="Proteomes" id="UP001279642">
    <property type="component" value="Unassembled WGS sequence"/>
</dbReference>